<name>D4Z8U4_SPHIU</name>
<dbReference type="PROSITE" id="PS52050">
    <property type="entry name" value="WYL"/>
    <property type="match status" value="1"/>
</dbReference>
<sequence length="98" mass="11018">MDLLTQAIREQLCIRATYNRGLVRMAPHILYTRHDALFVDAVVTERNGAAPAEAKLGSFRLTGLSGVAMTMEPFRRFVSFDPTDERYVGRTIATVEQD</sequence>
<reference evidence="1 2" key="1">
    <citation type="journal article" date="2010" name="J. Bacteriol.">
        <title>Complete genome sequence of the representative gamma-hexachlorocyclohexane-degrading bacterium Sphingobium japonicum UT26.</title>
        <authorList>
            <person name="Nagata Y."/>
            <person name="Ohtsubo Y."/>
            <person name="Endo R."/>
            <person name="Ichikawa N."/>
            <person name="Ankai A."/>
            <person name="Oguchi A."/>
            <person name="Fukui S."/>
            <person name="Fujita N."/>
            <person name="Tsuda M."/>
        </authorList>
    </citation>
    <scope>NUCLEOTIDE SEQUENCE [LARGE SCALE GENOMIC DNA]</scope>
    <source>
        <strain evidence="2">DSM 16413 / CCM 7287 / MTCC 6362 / UT26 / NBRC 101211 / UT26S</strain>
        <plasmid evidence="1 2">pCHQ1</plasmid>
    </source>
</reference>
<gene>
    <name evidence="1" type="ordered locus">SJA_P1-00740</name>
</gene>
<keyword evidence="1" id="KW-0614">Plasmid</keyword>
<proteinExistence type="predicted"/>
<keyword evidence="2" id="KW-1185">Reference proteome</keyword>
<dbReference type="KEGG" id="sjp:SJA_P1-00740"/>
<geneLocation type="plasmid" evidence="1 2">
    <name>pCHQ1</name>
</geneLocation>
<protein>
    <recommendedName>
        <fullName evidence="3">WYL domain-containing protein</fullName>
    </recommendedName>
</protein>
<dbReference type="AlphaFoldDB" id="D4Z8U4"/>
<dbReference type="EMBL" id="AP010805">
    <property type="protein sequence ID" value="BAI99026.1"/>
    <property type="molecule type" value="Genomic_DNA"/>
</dbReference>
<organism evidence="1 2">
    <name type="scientific">Sphingobium indicum (strain DSM 16413 / CCM 7287 / MTCC 6362 / UT26 / NBRC 101211 / UT26S)</name>
    <name type="common">Sphingobium japonicum</name>
    <dbReference type="NCBI Taxonomy" id="452662"/>
    <lineage>
        <taxon>Bacteria</taxon>
        <taxon>Pseudomonadati</taxon>
        <taxon>Pseudomonadota</taxon>
        <taxon>Alphaproteobacteria</taxon>
        <taxon>Sphingomonadales</taxon>
        <taxon>Sphingomonadaceae</taxon>
        <taxon>Sphingobium</taxon>
    </lineage>
</organism>
<evidence type="ECO:0008006" key="3">
    <source>
        <dbReference type="Google" id="ProtNLM"/>
    </source>
</evidence>
<dbReference type="HOGENOM" id="CLU_174753_0_0_5"/>
<dbReference type="Proteomes" id="UP000007753">
    <property type="component" value="Plasmid pCHQ1"/>
</dbReference>
<evidence type="ECO:0000313" key="2">
    <source>
        <dbReference type="Proteomes" id="UP000007753"/>
    </source>
</evidence>
<accession>D4Z8U4</accession>
<evidence type="ECO:0000313" key="1">
    <source>
        <dbReference type="EMBL" id="BAI99026.1"/>
    </source>
</evidence>